<sequence length="56" mass="6175">MDAYRDGGNIVAPRRAEGHDAVGDAWVVLEPGSDEYAMWDAWLRRIADAPSTDVTQ</sequence>
<reference evidence="1 2" key="1">
    <citation type="journal article" date="2019" name="Int. J. Syst. Evol. Microbiol.">
        <title>The Global Catalogue of Microorganisms (GCM) 10K type strain sequencing project: providing services to taxonomists for standard genome sequencing and annotation.</title>
        <authorList>
            <consortium name="The Broad Institute Genomics Platform"/>
            <consortium name="The Broad Institute Genome Sequencing Center for Infectious Disease"/>
            <person name="Wu L."/>
            <person name="Ma J."/>
        </authorList>
    </citation>
    <scope>NUCLEOTIDE SEQUENCE [LARGE SCALE GENOMIC DNA]</scope>
    <source>
        <strain evidence="1 2">JCM 3272</strain>
    </source>
</reference>
<dbReference type="RefSeq" id="WP_344613342.1">
    <property type="nucleotide sequence ID" value="NZ_BAAARV010000025.1"/>
</dbReference>
<evidence type="ECO:0000313" key="1">
    <source>
        <dbReference type="EMBL" id="GAA2346869.1"/>
    </source>
</evidence>
<protein>
    <submittedName>
        <fullName evidence="1">Uncharacterized protein</fullName>
    </submittedName>
</protein>
<evidence type="ECO:0000313" key="2">
    <source>
        <dbReference type="Proteomes" id="UP001501444"/>
    </source>
</evidence>
<dbReference type="Proteomes" id="UP001501444">
    <property type="component" value="Unassembled WGS sequence"/>
</dbReference>
<dbReference type="EMBL" id="BAAARV010000025">
    <property type="protein sequence ID" value="GAA2346869.1"/>
    <property type="molecule type" value="Genomic_DNA"/>
</dbReference>
<comment type="caution">
    <text evidence="1">The sequence shown here is derived from an EMBL/GenBank/DDBJ whole genome shotgun (WGS) entry which is preliminary data.</text>
</comment>
<accession>A0ABN3G983</accession>
<proteinExistence type="predicted"/>
<organism evidence="1 2">
    <name type="scientific">Dactylosporangium salmoneum</name>
    <dbReference type="NCBI Taxonomy" id="53361"/>
    <lineage>
        <taxon>Bacteria</taxon>
        <taxon>Bacillati</taxon>
        <taxon>Actinomycetota</taxon>
        <taxon>Actinomycetes</taxon>
        <taxon>Micromonosporales</taxon>
        <taxon>Micromonosporaceae</taxon>
        <taxon>Dactylosporangium</taxon>
    </lineage>
</organism>
<name>A0ABN3G983_9ACTN</name>
<keyword evidence="2" id="KW-1185">Reference proteome</keyword>
<gene>
    <name evidence="1" type="ORF">GCM10010170_033930</name>
</gene>